<dbReference type="Proteomes" id="UP000266340">
    <property type="component" value="Unassembled WGS sequence"/>
</dbReference>
<dbReference type="InterPro" id="IPR016181">
    <property type="entry name" value="Acyl_CoA_acyltransferase"/>
</dbReference>
<organism evidence="2 3">
    <name type="scientific">Cohnella faecalis</name>
    <dbReference type="NCBI Taxonomy" id="2315694"/>
    <lineage>
        <taxon>Bacteria</taxon>
        <taxon>Bacillati</taxon>
        <taxon>Bacillota</taxon>
        <taxon>Bacilli</taxon>
        <taxon>Bacillales</taxon>
        <taxon>Paenibacillaceae</taxon>
        <taxon>Cohnella</taxon>
    </lineage>
</organism>
<name>A0A398CTE2_9BACL</name>
<reference evidence="2 3" key="1">
    <citation type="submission" date="2018-09" db="EMBL/GenBank/DDBJ databases">
        <title>Cohnella cavernae sp. nov., isolated from a karst cave.</title>
        <authorList>
            <person name="Zhu H."/>
        </authorList>
    </citation>
    <scope>NUCLEOTIDE SEQUENCE [LARGE SCALE GENOMIC DNA]</scope>
    <source>
        <strain evidence="2 3">K2E09-144</strain>
    </source>
</reference>
<proteinExistence type="predicted"/>
<dbReference type="Gene3D" id="3.40.630.30">
    <property type="match status" value="1"/>
</dbReference>
<feature type="domain" description="N-acetyltransferase" evidence="1">
    <location>
        <begin position="53"/>
        <end position="154"/>
    </location>
</feature>
<evidence type="ECO:0000313" key="2">
    <source>
        <dbReference type="EMBL" id="RIE04529.1"/>
    </source>
</evidence>
<evidence type="ECO:0000259" key="1">
    <source>
        <dbReference type="Pfam" id="PF00583"/>
    </source>
</evidence>
<sequence>MILKNQLLDNDFRKIPFIRMIVMGRTVPTIMRREGFLMYKRVIGPQDQSQFDSIWQEAWLEKGFELEPSNEESHRLLILDDETAVGTVEFKRYIPGYASIDQVAPFQASILLRESPDAVMEVDKVAILKAHRGKHIGKMLTAMTLFAEQEGIRYFVSLLDPVFYRALKVSFRIPIDCVSEDRPYYKGARVVPAILHVHDVYGNKERYPWLVPSHEFGQTEKVAI</sequence>
<evidence type="ECO:0000313" key="3">
    <source>
        <dbReference type="Proteomes" id="UP000266340"/>
    </source>
</evidence>
<dbReference type="GO" id="GO:0016747">
    <property type="term" value="F:acyltransferase activity, transferring groups other than amino-acyl groups"/>
    <property type="evidence" value="ECO:0007669"/>
    <property type="project" value="InterPro"/>
</dbReference>
<dbReference type="SUPFAM" id="SSF55729">
    <property type="entry name" value="Acyl-CoA N-acyltransferases (Nat)"/>
    <property type="match status" value="1"/>
</dbReference>
<dbReference type="EMBL" id="QXJM01000025">
    <property type="protein sequence ID" value="RIE04529.1"/>
    <property type="molecule type" value="Genomic_DNA"/>
</dbReference>
<dbReference type="AlphaFoldDB" id="A0A398CTE2"/>
<gene>
    <name evidence="2" type="ORF">D3H35_05390</name>
</gene>
<comment type="caution">
    <text evidence="2">The sequence shown here is derived from an EMBL/GenBank/DDBJ whole genome shotgun (WGS) entry which is preliminary data.</text>
</comment>
<keyword evidence="3" id="KW-1185">Reference proteome</keyword>
<accession>A0A398CTE2</accession>
<protein>
    <submittedName>
        <fullName evidence="2">N-acetyltransferase</fullName>
    </submittedName>
</protein>
<keyword evidence="2" id="KW-0808">Transferase</keyword>
<dbReference type="Pfam" id="PF00583">
    <property type="entry name" value="Acetyltransf_1"/>
    <property type="match status" value="1"/>
</dbReference>
<dbReference type="InterPro" id="IPR000182">
    <property type="entry name" value="GNAT_dom"/>
</dbReference>